<dbReference type="Proteomes" id="UP000286598">
    <property type="component" value="Unassembled WGS sequence"/>
</dbReference>
<dbReference type="GO" id="GO:0016020">
    <property type="term" value="C:membrane"/>
    <property type="evidence" value="ECO:0007669"/>
    <property type="project" value="TreeGrafter"/>
</dbReference>
<dbReference type="EMBL" id="QRNO01000006">
    <property type="protein sequence ID" value="RHK52404.1"/>
    <property type="molecule type" value="Genomic_DNA"/>
</dbReference>
<dbReference type="Gene3D" id="3.40.50.720">
    <property type="entry name" value="NAD(P)-binding Rossmann-like Domain"/>
    <property type="match status" value="1"/>
</dbReference>
<dbReference type="GO" id="GO:0016491">
    <property type="term" value="F:oxidoreductase activity"/>
    <property type="evidence" value="ECO:0007669"/>
    <property type="project" value="UniProtKB-KW"/>
</dbReference>
<evidence type="ECO:0000256" key="1">
    <source>
        <dbReference type="ARBA" id="ARBA00006484"/>
    </source>
</evidence>
<protein>
    <submittedName>
        <fullName evidence="3">SDR family NAD(P)-dependent oxidoreductase</fullName>
    </submittedName>
</protein>
<dbReference type="SUPFAM" id="SSF51735">
    <property type="entry name" value="NAD(P)-binding Rossmann-fold domains"/>
    <property type="match status" value="1"/>
</dbReference>
<keyword evidence="2" id="KW-0560">Oxidoreductase</keyword>
<comment type="caution">
    <text evidence="3">The sequence shown here is derived from an EMBL/GenBank/DDBJ whole genome shotgun (WGS) entry which is preliminary data.</text>
</comment>
<dbReference type="InterPro" id="IPR036291">
    <property type="entry name" value="NAD(P)-bd_dom_sf"/>
</dbReference>
<name>A0A415GQJ8_9BACT</name>
<proteinExistence type="inferred from homology"/>
<comment type="similarity">
    <text evidence="1">Belongs to the short-chain dehydrogenases/reductases (SDR) family.</text>
</comment>
<evidence type="ECO:0000313" key="4">
    <source>
        <dbReference type="Proteomes" id="UP000286598"/>
    </source>
</evidence>
<dbReference type="AlphaFoldDB" id="A0A415GQJ8"/>
<dbReference type="Pfam" id="PF00106">
    <property type="entry name" value="adh_short"/>
    <property type="match status" value="1"/>
</dbReference>
<dbReference type="PANTHER" id="PTHR44196">
    <property type="entry name" value="DEHYDROGENASE/REDUCTASE SDR FAMILY MEMBER 7B"/>
    <property type="match status" value="1"/>
</dbReference>
<organism evidence="3 4">
    <name type="scientific">Leyella stercorea</name>
    <dbReference type="NCBI Taxonomy" id="363265"/>
    <lineage>
        <taxon>Bacteria</taxon>
        <taxon>Pseudomonadati</taxon>
        <taxon>Bacteroidota</taxon>
        <taxon>Bacteroidia</taxon>
        <taxon>Bacteroidales</taxon>
        <taxon>Prevotellaceae</taxon>
        <taxon>Leyella</taxon>
    </lineage>
</organism>
<accession>A0A415GQJ8</accession>
<keyword evidence="4" id="KW-1185">Reference proteome</keyword>
<dbReference type="OrthoDB" id="822355at2"/>
<dbReference type="PANTHER" id="PTHR44196:SF3">
    <property type="entry name" value="SHORT CHAIN DEHYDROGENASE FAMILY PROTEIN"/>
    <property type="match status" value="1"/>
</dbReference>
<evidence type="ECO:0000256" key="2">
    <source>
        <dbReference type="ARBA" id="ARBA00023002"/>
    </source>
</evidence>
<reference evidence="3 4" key="1">
    <citation type="submission" date="2018-08" db="EMBL/GenBank/DDBJ databases">
        <title>A genome reference for cultivated species of the human gut microbiota.</title>
        <authorList>
            <person name="Zou Y."/>
            <person name="Xue W."/>
            <person name="Luo G."/>
        </authorList>
    </citation>
    <scope>NUCLEOTIDE SEQUENCE [LARGE SCALE GENOMIC DNA]</scope>
    <source>
        <strain evidence="3 4">AF42-9</strain>
    </source>
</reference>
<dbReference type="PRINTS" id="PR00081">
    <property type="entry name" value="GDHRDH"/>
</dbReference>
<sequence>MTKKAIVIGATSGIGLEVARLLAVRGYSVGIAGRRVERLQEIVETTDGIVAWQQIDVDSDDAPDGLHELIGRLGGMDLYFHSSGIGWENCSLDAEKEMRTVQTNAVGFTRMVLAAYQWFADNACRGRIACITSIARTRGLGAAPAYSATKRFQSHYLECLAQLASMRRLPIAITDIRPGFVATDLIAGSHFPLQLSAEHVAADIVNAVERGKKVVTIDWRYRLLVAAWRMIPRWAWIRLRFVK</sequence>
<evidence type="ECO:0000313" key="3">
    <source>
        <dbReference type="EMBL" id="RHK52404.1"/>
    </source>
</evidence>
<dbReference type="InterPro" id="IPR002347">
    <property type="entry name" value="SDR_fam"/>
</dbReference>
<gene>
    <name evidence="3" type="ORF">DW060_02490</name>
</gene>